<evidence type="ECO:0000256" key="1">
    <source>
        <dbReference type="SAM" id="SignalP"/>
    </source>
</evidence>
<comment type="caution">
    <text evidence="2">The sequence shown here is derived from an EMBL/GenBank/DDBJ whole genome shotgun (WGS) entry which is preliminary data.</text>
</comment>
<gene>
    <name evidence="2" type="ORF">BN946_scf184911.g111</name>
</gene>
<dbReference type="EMBL" id="CCBP010000103">
    <property type="protein sequence ID" value="CDO71640.1"/>
    <property type="molecule type" value="Genomic_DNA"/>
</dbReference>
<accession>A0A060SBA9</accession>
<dbReference type="STRING" id="5643.A0A060SBA9"/>
<reference evidence="2" key="1">
    <citation type="submission" date="2014-01" db="EMBL/GenBank/DDBJ databases">
        <title>The genome of the white-rot fungus Pycnoporus cinnabarinus: a basidiomycete model with a versatile arsenal for lignocellulosic biomass breakdown.</title>
        <authorList>
            <person name="Levasseur A."/>
            <person name="Lomascolo A."/>
            <person name="Ruiz-Duenas F.J."/>
            <person name="Uzan E."/>
            <person name="Piumi F."/>
            <person name="Kues U."/>
            <person name="Ram A.F.J."/>
            <person name="Murat C."/>
            <person name="Haon M."/>
            <person name="Benoit I."/>
            <person name="Arfi Y."/>
            <person name="Chevret D."/>
            <person name="Drula E."/>
            <person name="Kwon M.J."/>
            <person name="Gouret P."/>
            <person name="Lesage-Meessen L."/>
            <person name="Lombard V."/>
            <person name="Mariette J."/>
            <person name="Noirot C."/>
            <person name="Park J."/>
            <person name="Patyshakuliyeva A."/>
            <person name="Wieneger R.A.B."/>
            <person name="Wosten H.A.B."/>
            <person name="Martin F."/>
            <person name="Coutinho P.M."/>
            <person name="de Vries R."/>
            <person name="Martinez A.T."/>
            <person name="Klopp C."/>
            <person name="Pontarotti P."/>
            <person name="Henrissat B."/>
            <person name="Record E."/>
        </authorList>
    </citation>
    <scope>NUCLEOTIDE SEQUENCE [LARGE SCALE GENOMIC DNA]</scope>
    <source>
        <strain evidence="2">BRFM137</strain>
    </source>
</reference>
<dbReference type="OrthoDB" id="3348811at2759"/>
<dbReference type="Proteomes" id="UP000029665">
    <property type="component" value="Unassembled WGS sequence"/>
</dbReference>
<proteinExistence type="predicted"/>
<keyword evidence="3" id="KW-1185">Reference proteome</keyword>
<organism evidence="2 3">
    <name type="scientific">Pycnoporus cinnabarinus</name>
    <name type="common">Cinnabar-red polypore</name>
    <name type="synonym">Trametes cinnabarina</name>
    <dbReference type="NCBI Taxonomy" id="5643"/>
    <lineage>
        <taxon>Eukaryota</taxon>
        <taxon>Fungi</taxon>
        <taxon>Dikarya</taxon>
        <taxon>Basidiomycota</taxon>
        <taxon>Agaricomycotina</taxon>
        <taxon>Agaricomycetes</taxon>
        <taxon>Polyporales</taxon>
        <taxon>Polyporaceae</taxon>
        <taxon>Trametes</taxon>
    </lineage>
</organism>
<feature type="chain" id="PRO_5001587395" evidence="1">
    <location>
        <begin position="22"/>
        <end position="131"/>
    </location>
</feature>
<sequence length="131" mass="14735">MFVSKFLGAVVAVVFVGQVAASPMPMPLRRQVERREPSSFETIQAYRRLDINTVPAEFPTMSNNGDVVEFKNHHKRVELNTIPAEVPTTSSNGDVVEFKNHHKRVDINTIPAEFPTMSRNGDVVEFSNNHN</sequence>
<feature type="signal peptide" evidence="1">
    <location>
        <begin position="1"/>
        <end position="21"/>
    </location>
</feature>
<name>A0A060SBA9_PYCCI</name>
<dbReference type="HOGENOM" id="CLU_1928658_0_0_1"/>
<keyword evidence="1" id="KW-0732">Signal</keyword>
<protein>
    <submittedName>
        <fullName evidence="2">Uncharacterized protein</fullName>
    </submittedName>
</protein>
<evidence type="ECO:0000313" key="2">
    <source>
        <dbReference type="EMBL" id="CDO71640.1"/>
    </source>
</evidence>
<evidence type="ECO:0000313" key="3">
    <source>
        <dbReference type="Proteomes" id="UP000029665"/>
    </source>
</evidence>
<dbReference type="AlphaFoldDB" id="A0A060SBA9"/>